<feature type="transmembrane region" description="Helical" evidence="10">
    <location>
        <begin position="346"/>
        <end position="366"/>
    </location>
</feature>
<dbReference type="GO" id="GO:0005886">
    <property type="term" value="C:plasma membrane"/>
    <property type="evidence" value="ECO:0007669"/>
    <property type="project" value="UniProtKB-SubCell"/>
</dbReference>
<keyword evidence="6" id="KW-0915">Sodium</keyword>
<accession>A0A1H6D1Q6</accession>
<evidence type="ECO:0000256" key="1">
    <source>
        <dbReference type="ARBA" id="ARBA00004651"/>
    </source>
</evidence>
<reference evidence="12 13" key="1">
    <citation type="submission" date="2016-10" db="EMBL/GenBank/DDBJ databases">
        <authorList>
            <person name="de Groot N.N."/>
        </authorList>
    </citation>
    <scope>NUCLEOTIDE SEQUENCE [LARGE SCALE GENOMIC DNA]</scope>
    <source>
        <strain evidence="12 13">DSM 26656</strain>
    </source>
</reference>
<dbReference type="GO" id="GO:0015385">
    <property type="term" value="F:sodium:proton antiporter activity"/>
    <property type="evidence" value="ECO:0007669"/>
    <property type="project" value="InterPro"/>
</dbReference>
<feature type="transmembrane region" description="Helical" evidence="10">
    <location>
        <begin position="303"/>
        <end position="325"/>
    </location>
</feature>
<feature type="transmembrane region" description="Helical" evidence="10">
    <location>
        <begin position="155"/>
        <end position="175"/>
    </location>
</feature>
<evidence type="ECO:0000256" key="3">
    <source>
        <dbReference type="ARBA" id="ARBA00022475"/>
    </source>
</evidence>
<dbReference type="EMBL" id="FNUY01000014">
    <property type="protein sequence ID" value="SEG79190.1"/>
    <property type="molecule type" value="Genomic_DNA"/>
</dbReference>
<dbReference type="Pfam" id="PF00999">
    <property type="entry name" value="Na_H_Exchanger"/>
    <property type="match status" value="1"/>
</dbReference>
<evidence type="ECO:0000256" key="2">
    <source>
        <dbReference type="ARBA" id="ARBA00022448"/>
    </source>
</evidence>
<gene>
    <name evidence="12" type="ORF">SAMN04488115_11441</name>
</gene>
<dbReference type="AlphaFoldDB" id="A0A1H6D1Q6"/>
<name>A0A1H6D1Q6_9HYPH</name>
<dbReference type="InterPro" id="IPR018422">
    <property type="entry name" value="Cation/H_exchanger_CPA1"/>
</dbReference>
<feature type="transmembrane region" description="Helical" evidence="10">
    <location>
        <begin position="81"/>
        <end position="105"/>
    </location>
</feature>
<evidence type="ECO:0000256" key="7">
    <source>
        <dbReference type="ARBA" id="ARBA00023065"/>
    </source>
</evidence>
<comment type="subcellular location">
    <subcellularLocation>
        <location evidence="1">Cell membrane</location>
        <topology evidence="1">Multi-pass membrane protein</topology>
    </subcellularLocation>
</comment>
<dbReference type="PANTHER" id="PTHR10110:SF86">
    <property type="entry name" value="SODIUM_HYDROGEN EXCHANGER 7"/>
    <property type="match status" value="1"/>
</dbReference>
<dbReference type="OrthoDB" id="9809206at2"/>
<organism evidence="12 13">
    <name type="scientific">Bosea lathyri</name>
    <dbReference type="NCBI Taxonomy" id="1036778"/>
    <lineage>
        <taxon>Bacteria</taxon>
        <taxon>Pseudomonadati</taxon>
        <taxon>Pseudomonadota</taxon>
        <taxon>Alphaproteobacteria</taxon>
        <taxon>Hyphomicrobiales</taxon>
        <taxon>Boseaceae</taxon>
        <taxon>Bosea</taxon>
    </lineage>
</organism>
<proteinExistence type="predicted"/>
<evidence type="ECO:0000256" key="9">
    <source>
        <dbReference type="ARBA" id="ARBA00023201"/>
    </source>
</evidence>
<feature type="transmembrane region" description="Helical" evidence="10">
    <location>
        <begin position="111"/>
        <end position="134"/>
    </location>
</feature>
<keyword evidence="9" id="KW-0739">Sodium transport</keyword>
<dbReference type="Proteomes" id="UP000236743">
    <property type="component" value="Unassembled WGS sequence"/>
</dbReference>
<dbReference type="GO" id="GO:0015386">
    <property type="term" value="F:potassium:proton antiporter activity"/>
    <property type="evidence" value="ECO:0007669"/>
    <property type="project" value="TreeGrafter"/>
</dbReference>
<keyword evidence="8 10" id="KW-0472">Membrane</keyword>
<protein>
    <submittedName>
        <fullName evidence="12">Sodium/proton antiporter, CPA1 family</fullName>
    </submittedName>
</protein>
<dbReference type="GO" id="GO:0051453">
    <property type="term" value="P:regulation of intracellular pH"/>
    <property type="evidence" value="ECO:0007669"/>
    <property type="project" value="TreeGrafter"/>
</dbReference>
<evidence type="ECO:0000256" key="5">
    <source>
        <dbReference type="ARBA" id="ARBA00022989"/>
    </source>
</evidence>
<keyword evidence="13" id="KW-1185">Reference proteome</keyword>
<evidence type="ECO:0000313" key="13">
    <source>
        <dbReference type="Proteomes" id="UP000236743"/>
    </source>
</evidence>
<dbReference type="InterPro" id="IPR006153">
    <property type="entry name" value="Cation/H_exchanger_TM"/>
</dbReference>
<feature type="domain" description="Cation/H+ exchanger transmembrane" evidence="11">
    <location>
        <begin position="15"/>
        <end position="403"/>
    </location>
</feature>
<evidence type="ECO:0000256" key="8">
    <source>
        <dbReference type="ARBA" id="ARBA00023136"/>
    </source>
</evidence>
<evidence type="ECO:0000259" key="11">
    <source>
        <dbReference type="Pfam" id="PF00999"/>
    </source>
</evidence>
<keyword evidence="5 10" id="KW-1133">Transmembrane helix</keyword>
<dbReference type="GO" id="GO:0098719">
    <property type="term" value="P:sodium ion import across plasma membrane"/>
    <property type="evidence" value="ECO:0007669"/>
    <property type="project" value="TreeGrafter"/>
</dbReference>
<keyword evidence="3" id="KW-1003">Cell membrane</keyword>
<feature type="transmembrane region" description="Helical" evidence="10">
    <location>
        <begin position="181"/>
        <end position="205"/>
    </location>
</feature>
<sequence>MIFFESILAIMFGAVILAAAARRAGIPYPVVLAIGGTALAFIPHAPRIALDPELVLALFVAPILLDAAFDSSPRDLRRNWLPVGSLVFVAVGVTTVVVAIVARWFVPDLPWAAAIALGAIVAPPDAVAATAILRKVRPPHRIVVILEGESLLNDATALLIYRLALGAVAAGSFSVTSALPAFALVTFGSLVLGALLGLVAVRLLALFRDPPSAIILQFISTFGVWILAERLHLSGIITIVVYGITLARTAPERTSARLRIPSYAVWETTVFVLQVLAFVLVGLQLRPILDSLDAAQRVQYTWIALAVLATVILVRLTWVMTYRALAALRPGGAANASEKAASLQTAKGSVIVAWSGMRGIVTLAAAYALPADFPYRDMILVCAFTVVVGTLLIQGLTLAPLLRYLAISDDRPVDREFAIARKAALEAAIGSLEGALPPAAVAIRQEYRDMLEQTGRNARLDTDHNALRRTAIAAARRTAFDLRQRGIVGDDAFHRLEEELDWLELGAAPREGTA</sequence>
<evidence type="ECO:0000256" key="4">
    <source>
        <dbReference type="ARBA" id="ARBA00022692"/>
    </source>
</evidence>
<dbReference type="RefSeq" id="WP_103875227.1">
    <property type="nucleotide sequence ID" value="NZ_FNUY01000014.1"/>
</dbReference>
<feature type="transmembrane region" description="Helical" evidence="10">
    <location>
        <begin position="378"/>
        <end position="402"/>
    </location>
</feature>
<feature type="transmembrane region" description="Helical" evidence="10">
    <location>
        <begin position="263"/>
        <end position="283"/>
    </location>
</feature>
<evidence type="ECO:0000256" key="10">
    <source>
        <dbReference type="SAM" id="Phobius"/>
    </source>
</evidence>
<evidence type="ECO:0000313" key="12">
    <source>
        <dbReference type="EMBL" id="SEG79190.1"/>
    </source>
</evidence>
<keyword evidence="2" id="KW-0813">Transport</keyword>
<evidence type="ECO:0000256" key="6">
    <source>
        <dbReference type="ARBA" id="ARBA00023053"/>
    </source>
</evidence>
<feature type="transmembrane region" description="Helical" evidence="10">
    <location>
        <begin position="234"/>
        <end position="251"/>
    </location>
</feature>
<dbReference type="PANTHER" id="PTHR10110">
    <property type="entry name" value="SODIUM/HYDROGEN EXCHANGER"/>
    <property type="match status" value="1"/>
</dbReference>
<keyword evidence="7" id="KW-0406">Ion transport</keyword>
<feature type="transmembrane region" description="Helical" evidence="10">
    <location>
        <begin position="212"/>
        <end position="228"/>
    </location>
</feature>
<dbReference type="Gene3D" id="6.10.140.1330">
    <property type="match status" value="1"/>
</dbReference>
<keyword evidence="4 10" id="KW-0812">Transmembrane</keyword>